<feature type="compositionally biased region" description="Basic residues" evidence="1">
    <location>
        <begin position="279"/>
        <end position="288"/>
    </location>
</feature>
<feature type="compositionally biased region" description="Low complexity" evidence="1">
    <location>
        <begin position="308"/>
        <end position="317"/>
    </location>
</feature>
<evidence type="ECO:0008006" key="4">
    <source>
        <dbReference type="Google" id="ProtNLM"/>
    </source>
</evidence>
<feature type="region of interest" description="Disordered" evidence="1">
    <location>
        <begin position="761"/>
        <end position="782"/>
    </location>
</feature>
<evidence type="ECO:0000256" key="1">
    <source>
        <dbReference type="SAM" id="MobiDB-lite"/>
    </source>
</evidence>
<feature type="compositionally biased region" description="Pro residues" evidence="1">
    <location>
        <begin position="424"/>
        <end position="433"/>
    </location>
</feature>
<organism evidence="2 3">
    <name type="scientific">Camelus dromedarius</name>
    <name type="common">Dromedary</name>
    <name type="synonym">Arabian camel</name>
    <dbReference type="NCBI Taxonomy" id="9838"/>
    <lineage>
        <taxon>Eukaryota</taxon>
        <taxon>Metazoa</taxon>
        <taxon>Chordata</taxon>
        <taxon>Craniata</taxon>
        <taxon>Vertebrata</taxon>
        <taxon>Euteleostomi</taxon>
        <taxon>Mammalia</taxon>
        <taxon>Eutheria</taxon>
        <taxon>Laurasiatheria</taxon>
        <taxon>Artiodactyla</taxon>
        <taxon>Tylopoda</taxon>
        <taxon>Camelidae</taxon>
        <taxon>Camelus</taxon>
    </lineage>
</organism>
<feature type="compositionally biased region" description="Pro residues" evidence="1">
    <location>
        <begin position="364"/>
        <end position="387"/>
    </location>
</feature>
<keyword evidence="3" id="KW-1185">Reference proteome</keyword>
<proteinExistence type="predicted"/>
<feature type="compositionally biased region" description="Low complexity" evidence="1">
    <location>
        <begin position="388"/>
        <end position="410"/>
    </location>
</feature>
<feature type="region of interest" description="Disordered" evidence="1">
    <location>
        <begin position="23"/>
        <end position="433"/>
    </location>
</feature>
<dbReference type="Proteomes" id="UP000299084">
    <property type="component" value="Unassembled WGS sequence"/>
</dbReference>
<sequence length="945" mass="97982">MASYPARKAAWAVSINPSKALTVLLPRPRNTQEHRPREPASRGEDPEGGHWTRVLQSPGKWQQGAGVERENKRMTDYNLPCQLAAEGRKGKRGRRGPTGKETGLQPSTPPHAARASQVPPRRRPQPPALPDPPRTRFLRSRTPALASPRDKAGQFSPLLGRGDSRGDVNTARPAALGPSPPPPGSVTSSLSPAPRTARPAGGRAARLPLSPSPAPRPLPGGTQPPSPAPSRCHRHSLRKTLRKQHRRGAGTRREAFSPHPPSSLPPASAARALTCSPRRPGRPRRRFPSRQGRGLAAAVGRPSGGSRGLPSSPSRSTGRGGDKTAARRPAQRPPPAPPHRPPTAAATAATVSQARGAMVAPALVPLPAPPSPPASAPPPRPLPPPPGHSTLLPSPRGEGGAAPPVTATPVKPGRLFIPRGVLPPSAPTSPPNMPRWLSRISPGRLSPLVPLPARGSPIPLPTPGKGGSLELGMGGCVRAVGRRRALQVHGLAPPPPPACLPLGTPAPVPDPEQGADSGERLYLRRRGFREVEGYRRASSGSTEACWAGWWGPKAAEPREARAGLWRGAPGGCRGGWGGRSARSGGVGRGLECLVAAAGGRGGGAEAGGEGGAGSGTRAGGHHCSPRWLTVAAVAAAWGRWGGAGGGLCAGRRAAVFGSGCWGGPGSLRTAGQRRRLVRGPCREGKRRRGLPGRRGEQVRARAAEAGGRELGGCGEKASLSRVAATSLRVPARACVVCGGFSGGLGKGAECPRATVGEQDLEKGEGARRVRPRARGARGRAEGRGYGPRRWSRCVYIAARVTSAEKRTELTCLVPRGGQGGGPAPEEARPGRSGRAGGCGRRGGTWEALAAPVSFPVGPRRPLLPFLPSAASWHGRCVVGHLLFSLSTRPPAATSPYSRGDRLLDPLLSKLVLGDGGSWVFRGRGRRTVRALLGLILTAQAALRAG</sequence>
<feature type="compositionally biased region" description="Pro residues" evidence="1">
    <location>
        <begin position="210"/>
        <end position="228"/>
    </location>
</feature>
<dbReference type="EMBL" id="JWIN03000002">
    <property type="protein sequence ID" value="KAB1282348.1"/>
    <property type="molecule type" value="Genomic_DNA"/>
</dbReference>
<accession>A0A5N4EFR8</accession>
<protein>
    <recommendedName>
        <fullName evidence="4">Basic proline-rich protein-like</fullName>
    </recommendedName>
</protein>
<evidence type="ECO:0000313" key="2">
    <source>
        <dbReference type="EMBL" id="KAB1282348.1"/>
    </source>
</evidence>
<name>A0A5N4EFR8_CAMDR</name>
<comment type="caution">
    <text evidence="2">The sequence shown here is derived from an EMBL/GenBank/DDBJ whole genome shotgun (WGS) entry which is preliminary data.</text>
</comment>
<feature type="compositionally biased region" description="Basic residues" evidence="1">
    <location>
        <begin position="231"/>
        <end position="250"/>
    </location>
</feature>
<dbReference type="AlphaFoldDB" id="A0A5N4EFR8"/>
<feature type="compositionally biased region" description="Low complexity" evidence="1">
    <location>
        <begin position="185"/>
        <end position="209"/>
    </location>
</feature>
<reference evidence="2 3" key="1">
    <citation type="journal article" date="2019" name="Mol. Ecol. Resour.">
        <title>Improving Illumina assemblies with Hi-C and long reads: an example with the North African dromedary.</title>
        <authorList>
            <person name="Elbers J.P."/>
            <person name="Rogers M.F."/>
            <person name="Perelman P.L."/>
            <person name="Proskuryakova A.A."/>
            <person name="Serdyukova N.A."/>
            <person name="Johnson W.E."/>
            <person name="Horin P."/>
            <person name="Corander J."/>
            <person name="Murphy D."/>
            <person name="Burger P.A."/>
        </authorList>
    </citation>
    <scope>NUCLEOTIDE SEQUENCE [LARGE SCALE GENOMIC DNA]</scope>
    <source>
        <strain evidence="2">Drom800</strain>
        <tissue evidence="2">Blood</tissue>
    </source>
</reference>
<evidence type="ECO:0000313" key="3">
    <source>
        <dbReference type="Proteomes" id="UP000299084"/>
    </source>
</evidence>
<feature type="region of interest" description="Disordered" evidence="1">
    <location>
        <begin position="812"/>
        <end position="840"/>
    </location>
</feature>
<feature type="compositionally biased region" description="Pro residues" evidence="1">
    <location>
        <begin position="331"/>
        <end position="341"/>
    </location>
</feature>
<feature type="compositionally biased region" description="Basic and acidic residues" evidence="1">
    <location>
        <begin position="30"/>
        <end position="50"/>
    </location>
</feature>
<gene>
    <name evidence="2" type="ORF">Cadr_000001508</name>
</gene>
<feature type="compositionally biased region" description="Basic residues" evidence="1">
    <location>
        <begin position="768"/>
        <end position="777"/>
    </location>
</feature>